<dbReference type="SUPFAM" id="SSF63862">
    <property type="entry name" value="Thiamin pyrophosphokinase, substrate-binding domain"/>
    <property type="match status" value="1"/>
</dbReference>
<evidence type="ECO:0000313" key="8">
    <source>
        <dbReference type="Proteomes" id="UP000252585"/>
    </source>
</evidence>
<dbReference type="EC" id="2.7.6.2" evidence="5"/>
<keyword evidence="3 7" id="KW-0418">Kinase</keyword>
<name>A0A368XUP0_9BACI</name>
<protein>
    <recommendedName>
        <fullName evidence="5">Thiamine diphosphokinase</fullName>
        <ecNumber evidence="5">2.7.6.2</ecNumber>
    </recommendedName>
</protein>
<dbReference type="Pfam" id="PF04265">
    <property type="entry name" value="TPK_B1_binding"/>
    <property type="match status" value="1"/>
</dbReference>
<comment type="caution">
    <text evidence="7">The sequence shown here is derived from an EMBL/GenBank/DDBJ whole genome shotgun (WGS) entry which is preliminary data.</text>
</comment>
<dbReference type="Pfam" id="PF04263">
    <property type="entry name" value="TPK_catalytic"/>
    <property type="match status" value="1"/>
</dbReference>
<reference evidence="7 8" key="1">
    <citation type="submission" date="2018-07" db="EMBL/GenBank/DDBJ databases">
        <title>Genomic Encyclopedia of Type Strains, Phase IV (KMG-IV): sequencing the most valuable type-strain genomes for metagenomic binning, comparative biology and taxonomic classification.</title>
        <authorList>
            <person name="Goeker M."/>
        </authorList>
    </citation>
    <scope>NUCLEOTIDE SEQUENCE [LARGE SCALE GENOMIC DNA]</scope>
    <source>
        <strain evidence="7 8">DSM 27696</strain>
    </source>
</reference>
<dbReference type="InterPro" id="IPR007371">
    <property type="entry name" value="TPK_catalytic"/>
</dbReference>
<feature type="domain" description="Thiamin pyrophosphokinase thiamin-binding" evidence="6">
    <location>
        <begin position="142"/>
        <end position="208"/>
    </location>
</feature>
<evidence type="ECO:0000256" key="3">
    <source>
        <dbReference type="ARBA" id="ARBA00022777"/>
    </source>
</evidence>
<keyword evidence="1" id="KW-0808">Transferase</keyword>
<dbReference type="AlphaFoldDB" id="A0A368XUP0"/>
<dbReference type="Gene3D" id="3.40.50.10240">
    <property type="entry name" value="Thiamin pyrophosphokinase, catalytic domain"/>
    <property type="match status" value="1"/>
</dbReference>
<dbReference type="PANTHER" id="PTHR41299:SF1">
    <property type="entry name" value="THIAMINE PYROPHOSPHOKINASE"/>
    <property type="match status" value="1"/>
</dbReference>
<evidence type="ECO:0000259" key="6">
    <source>
        <dbReference type="SMART" id="SM00983"/>
    </source>
</evidence>
<gene>
    <name evidence="7" type="ORF">DFR57_106155</name>
</gene>
<evidence type="ECO:0000256" key="5">
    <source>
        <dbReference type="NCBIfam" id="TIGR01378"/>
    </source>
</evidence>
<proteinExistence type="predicted"/>
<dbReference type="OrthoDB" id="9804377at2"/>
<evidence type="ECO:0000256" key="2">
    <source>
        <dbReference type="ARBA" id="ARBA00022741"/>
    </source>
</evidence>
<dbReference type="Proteomes" id="UP000252585">
    <property type="component" value="Unassembled WGS sequence"/>
</dbReference>
<dbReference type="InterPro" id="IPR036371">
    <property type="entry name" value="TPK_B1-bd_sf"/>
</dbReference>
<keyword evidence="4" id="KW-0067">ATP-binding</keyword>
<dbReference type="GO" id="GO:0006772">
    <property type="term" value="P:thiamine metabolic process"/>
    <property type="evidence" value="ECO:0007669"/>
    <property type="project" value="UniProtKB-UniRule"/>
</dbReference>
<dbReference type="InterPro" id="IPR007373">
    <property type="entry name" value="Thiamin_PyroPKinase_B1-bd"/>
</dbReference>
<dbReference type="InterPro" id="IPR053149">
    <property type="entry name" value="TPK"/>
</dbReference>
<evidence type="ECO:0000256" key="4">
    <source>
        <dbReference type="ARBA" id="ARBA00022840"/>
    </source>
</evidence>
<evidence type="ECO:0000256" key="1">
    <source>
        <dbReference type="ARBA" id="ARBA00022679"/>
    </source>
</evidence>
<dbReference type="RefSeq" id="WP_114352750.1">
    <property type="nucleotide sequence ID" value="NZ_QPJJ01000006.1"/>
</dbReference>
<evidence type="ECO:0000313" key="7">
    <source>
        <dbReference type="EMBL" id="RCW70758.1"/>
    </source>
</evidence>
<sequence length="214" mass="24175">MVSVGIVAGGPKDSLPELSKYKKEIDVWIGADQGAKYIVDSNLTLEKAIGDFDSLDEESQITVRKLAVSYEQHPREKDATDFELALLAAIDLKPTKIFLFGVTGGRMDHTLINVQQLYRLRTLEIEASIIDYNNHVTLYFPGKYEIQMDENLPYISFIPFSSPIHGLTLDHFYYPLQNKSVHWSNSLCISNQLIGKKGTFSFDEGILLVIKSRD</sequence>
<dbReference type="SMART" id="SM00983">
    <property type="entry name" value="TPK_B1_binding"/>
    <property type="match status" value="1"/>
</dbReference>
<dbReference type="EMBL" id="QPJJ01000006">
    <property type="protein sequence ID" value="RCW70758.1"/>
    <property type="molecule type" value="Genomic_DNA"/>
</dbReference>
<dbReference type="NCBIfam" id="TIGR01378">
    <property type="entry name" value="thi_PPkinase"/>
    <property type="match status" value="1"/>
</dbReference>
<dbReference type="GO" id="GO:0030975">
    <property type="term" value="F:thiamine binding"/>
    <property type="evidence" value="ECO:0007669"/>
    <property type="project" value="InterPro"/>
</dbReference>
<dbReference type="InterPro" id="IPR036759">
    <property type="entry name" value="TPK_catalytic_sf"/>
</dbReference>
<dbReference type="InterPro" id="IPR006282">
    <property type="entry name" value="Thi_PPkinase"/>
</dbReference>
<dbReference type="GO" id="GO:0004788">
    <property type="term" value="F:thiamine diphosphokinase activity"/>
    <property type="evidence" value="ECO:0007669"/>
    <property type="project" value="UniProtKB-UniRule"/>
</dbReference>
<dbReference type="CDD" id="cd07995">
    <property type="entry name" value="TPK"/>
    <property type="match status" value="1"/>
</dbReference>
<dbReference type="GO" id="GO:0005524">
    <property type="term" value="F:ATP binding"/>
    <property type="evidence" value="ECO:0007669"/>
    <property type="project" value="UniProtKB-KW"/>
</dbReference>
<keyword evidence="8" id="KW-1185">Reference proteome</keyword>
<dbReference type="SUPFAM" id="SSF63999">
    <property type="entry name" value="Thiamin pyrophosphokinase, catalytic domain"/>
    <property type="match status" value="1"/>
</dbReference>
<keyword evidence="2" id="KW-0547">Nucleotide-binding</keyword>
<dbReference type="GO" id="GO:0009229">
    <property type="term" value="P:thiamine diphosphate biosynthetic process"/>
    <property type="evidence" value="ECO:0007669"/>
    <property type="project" value="InterPro"/>
</dbReference>
<accession>A0A368XUP0</accession>
<dbReference type="PANTHER" id="PTHR41299">
    <property type="entry name" value="THIAMINE PYROPHOSPHOKINASE"/>
    <property type="match status" value="1"/>
</dbReference>
<organism evidence="7 8">
    <name type="scientific">Saliterribacillus persicus</name>
    <dbReference type="NCBI Taxonomy" id="930114"/>
    <lineage>
        <taxon>Bacteria</taxon>
        <taxon>Bacillati</taxon>
        <taxon>Bacillota</taxon>
        <taxon>Bacilli</taxon>
        <taxon>Bacillales</taxon>
        <taxon>Bacillaceae</taxon>
        <taxon>Saliterribacillus</taxon>
    </lineage>
</organism>
<dbReference type="GO" id="GO:0016301">
    <property type="term" value="F:kinase activity"/>
    <property type="evidence" value="ECO:0007669"/>
    <property type="project" value="UniProtKB-KW"/>
</dbReference>